<protein>
    <submittedName>
        <fullName evidence="4">Tyrosine-type recombinase/integrase</fullName>
    </submittedName>
</protein>
<keyword evidence="1" id="KW-0233">DNA recombination</keyword>
<evidence type="ECO:0000256" key="1">
    <source>
        <dbReference type="ARBA" id="ARBA00023172"/>
    </source>
</evidence>
<dbReference type="PROSITE" id="PS51898">
    <property type="entry name" value="TYR_RECOMBINASE"/>
    <property type="match status" value="1"/>
</dbReference>
<dbReference type="InterPro" id="IPR013762">
    <property type="entry name" value="Integrase-like_cat_sf"/>
</dbReference>
<gene>
    <name evidence="4" type="ORF">OG994_31435</name>
</gene>
<accession>A0ABZ1S8X7</accession>
<feature type="compositionally biased region" description="Basic residues" evidence="2">
    <location>
        <begin position="1"/>
        <end position="12"/>
    </location>
</feature>
<evidence type="ECO:0000313" key="5">
    <source>
        <dbReference type="Proteomes" id="UP001432190"/>
    </source>
</evidence>
<feature type="domain" description="Tyr recombinase" evidence="3">
    <location>
        <begin position="1"/>
        <end position="151"/>
    </location>
</feature>
<proteinExistence type="predicted"/>
<evidence type="ECO:0000259" key="3">
    <source>
        <dbReference type="PROSITE" id="PS51898"/>
    </source>
</evidence>
<dbReference type="InterPro" id="IPR011010">
    <property type="entry name" value="DNA_brk_join_enz"/>
</dbReference>
<keyword evidence="5" id="KW-1185">Reference proteome</keyword>
<dbReference type="RefSeq" id="WP_328851817.1">
    <property type="nucleotide sequence ID" value="NZ_CP108084.1"/>
</dbReference>
<dbReference type="SUPFAM" id="SSF56349">
    <property type="entry name" value="DNA breaking-rejoining enzymes"/>
    <property type="match status" value="1"/>
</dbReference>
<feature type="region of interest" description="Disordered" evidence="2">
    <location>
        <begin position="1"/>
        <end position="30"/>
    </location>
</feature>
<organism evidence="4 5">
    <name type="scientific">Micromonospora globbae</name>
    <dbReference type="NCBI Taxonomy" id="1894969"/>
    <lineage>
        <taxon>Bacteria</taxon>
        <taxon>Bacillati</taxon>
        <taxon>Actinomycetota</taxon>
        <taxon>Actinomycetes</taxon>
        <taxon>Micromonosporales</taxon>
        <taxon>Micromonosporaceae</taxon>
        <taxon>Micromonospora</taxon>
    </lineage>
</organism>
<dbReference type="Proteomes" id="UP001432190">
    <property type="component" value="Chromosome"/>
</dbReference>
<evidence type="ECO:0000313" key="4">
    <source>
        <dbReference type="EMBL" id="WUP49965.1"/>
    </source>
</evidence>
<evidence type="ECO:0000256" key="2">
    <source>
        <dbReference type="SAM" id="MobiDB-lite"/>
    </source>
</evidence>
<reference evidence="4" key="1">
    <citation type="submission" date="2022-10" db="EMBL/GenBank/DDBJ databases">
        <title>The complete genomes of actinobacterial strains from the NBC collection.</title>
        <authorList>
            <person name="Joergensen T.S."/>
            <person name="Alvarez Arevalo M."/>
            <person name="Sterndorff E.B."/>
            <person name="Faurdal D."/>
            <person name="Vuksanovic O."/>
            <person name="Mourched A.-S."/>
            <person name="Charusanti P."/>
            <person name="Shaw S."/>
            <person name="Blin K."/>
            <person name="Weber T."/>
        </authorList>
    </citation>
    <scope>NUCLEOTIDE SEQUENCE</scope>
    <source>
        <strain evidence="4">NBC_00256</strain>
    </source>
</reference>
<dbReference type="Pfam" id="PF00589">
    <property type="entry name" value="Phage_integrase"/>
    <property type="match status" value="1"/>
</dbReference>
<dbReference type="InterPro" id="IPR002104">
    <property type="entry name" value="Integrase_catalytic"/>
</dbReference>
<sequence length="169" mass="17996">MAGRPGRCRPKVASRPGPGRRGPLAGRLEFGPPKSAAGVRVVALPAAAVEALREHLAEFTAADADALVFTGDKGALLRSGNFGRAVKWTRTVAALGLPGFHFHDLRHTGNTLAAASGASTRELMHRMGHASMRAALIYQHATSERDREIASAMDRRIVRQARRKGGQSS</sequence>
<dbReference type="Gene3D" id="1.10.443.10">
    <property type="entry name" value="Intergrase catalytic core"/>
    <property type="match status" value="1"/>
</dbReference>
<dbReference type="EMBL" id="CP108084">
    <property type="protein sequence ID" value="WUP49965.1"/>
    <property type="molecule type" value="Genomic_DNA"/>
</dbReference>
<name>A0ABZ1S8X7_9ACTN</name>